<dbReference type="AlphaFoldDB" id="A0AA39J4T5"/>
<reference evidence="3" key="1">
    <citation type="submission" date="2023-06" db="EMBL/GenBank/DDBJ databases">
        <authorList>
            <consortium name="Lawrence Berkeley National Laboratory"/>
            <person name="Ahrendt S."/>
            <person name="Sahu N."/>
            <person name="Indic B."/>
            <person name="Wong-Bajracharya J."/>
            <person name="Merenyi Z."/>
            <person name="Ke H.-M."/>
            <person name="Monk M."/>
            <person name="Kocsube S."/>
            <person name="Drula E."/>
            <person name="Lipzen A."/>
            <person name="Balint B."/>
            <person name="Henrissat B."/>
            <person name="Andreopoulos B."/>
            <person name="Martin F.M."/>
            <person name="Harder C.B."/>
            <person name="Rigling D."/>
            <person name="Ford K.L."/>
            <person name="Foster G.D."/>
            <person name="Pangilinan J."/>
            <person name="Papanicolaou A."/>
            <person name="Barry K."/>
            <person name="LaButti K."/>
            <person name="Viragh M."/>
            <person name="Koriabine M."/>
            <person name="Yan M."/>
            <person name="Riley R."/>
            <person name="Champramary S."/>
            <person name="Plett K.L."/>
            <person name="Tsai I.J."/>
            <person name="Slot J."/>
            <person name="Sipos G."/>
            <person name="Plett J."/>
            <person name="Nagy L.G."/>
            <person name="Grigoriev I.V."/>
        </authorList>
    </citation>
    <scope>NUCLEOTIDE SEQUENCE</scope>
    <source>
        <strain evidence="3">FPL87.14</strain>
    </source>
</reference>
<evidence type="ECO:0000256" key="1">
    <source>
        <dbReference type="SAM" id="Phobius"/>
    </source>
</evidence>
<feature type="transmembrane region" description="Helical" evidence="1">
    <location>
        <begin position="12"/>
        <end position="36"/>
    </location>
</feature>
<keyword evidence="1" id="KW-1133">Transmembrane helix</keyword>
<dbReference type="Pfam" id="PF12051">
    <property type="entry name" value="DUF3533"/>
    <property type="match status" value="1"/>
</dbReference>
<feature type="transmembrane region" description="Helical" evidence="1">
    <location>
        <begin position="118"/>
        <end position="145"/>
    </location>
</feature>
<dbReference type="Proteomes" id="UP001175226">
    <property type="component" value="Unassembled WGS sequence"/>
</dbReference>
<feature type="non-terminal residue" evidence="3">
    <location>
        <position position="175"/>
    </location>
</feature>
<evidence type="ECO:0000313" key="4">
    <source>
        <dbReference type="Proteomes" id="UP001175226"/>
    </source>
</evidence>
<dbReference type="PANTHER" id="PTHR34814:SF1">
    <property type="entry name" value="NITROSOGUANIDINE RESISTANCE PROTEIN SNG1"/>
    <property type="match status" value="1"/>
</dbReference>
<keyword evidence="1" id="KW-0812">Transmembrane</keyword>
<keyword evidence="1" id="KW-0472">Membrane</keyword>
<sequence>RYTTKNLVPLDIPVASAITFVGLIYLLILSFFTVMIGVSAREASGLQDKLTTGSLIRVRLISLFIAYFMISLFYSVLSRAFQVDFSRKFGDAGFVIFWMVNFVGMLSVGLALEAMITLLTIWFMPFFMILWTISNVSVCFMPIAVLPNIYRLGMRCCSTMYPGLYGLCYLAQRTN</sequence>
<dbReference type="PANTHER" id="PTHR34814">
    <property type="entry name" value="NITROSOGUANIDINE RESISTANCE PROTEIN SNG1"/>
    <property type="match status" value="1"/>
</dbReference>
<keyword evidence="4" id="KW-1185">Reference proteome</keyword>
<dbReference type="InterPro" id="IPR053001">
    <property type="entry name" value="MNNG_permease-like"/>
</dbReference>
<evidence type="ECO:0000259" key="2">
    <source>
        <dbReference type="Pfam" id="PF12051"/>
    </source>
</evidence>
<name>A0AA39J4T5_9AGAR</name>
<dbReference type="GO" id="GO:0016020">
    <property type="term" value="C:membrane"/>
    <property type="evidence" value="ECO:0007669"/>
    <property type="project" value="TreeGrafter"/>
</dbReference>
<protein>
    <recommendedName>
        <fullName evidence="2">DUF3533 domain-containing protein</fullName>
    </recommendedName>
</protein>
<feature type="domain" description="DUF3533" evidence="2">
    <location>
        <begin position="3"/>
        <end position="154"/>
    </location>
</feature>
<evidence type="ECO:0000313" key="3">
    <source>
        <dbReference type="EMBL" id="KAK0436161.1"/>
    </source>
</evidence>
<accession>A0AA39J4T5</accession>
<feature type="transmembrane region" description="Helical" evidence="1">
    <location>
        <begin position="89"/>
        <end position="112"/>
    </location>
</feature>
<proteinExistence type="predicted"/>
<comment type="caution">
    <text evidence="3">The sequence shown here is derived from an EMBL/GenBank/DDBJ whole genome shotgun (WGS) entry which is preliminary data.</text>
</comment>
<feature type="transmembrane region" description="Helical" evidence="1">
    <location>
        <begin position="56"/>
        <end position="77"/>
    </location>
</feature>
<organism evidence="3 4">
    <name type="scientific">Armillaria borealis</name>
    <dbReference type="NCBI Taxonomy" id="47425"/>
    <lineage>
        <taxon>Eukaryota</taxon>
        <taxon>Fungi</taxon>
        <taxon>Dikarya</taxon>
        <taxon>Basidiomycota</taxon>
        <taxon>Agaricomycotina</taxon>
        <taxon>Agaricomycetes</taxon>
        <taxon>Agaricomycetidae</taxon>
        <taxon>Agaricales</taxon>
        <taxon>Marasmiineae</taxon>
        <taxon>Physalacriaceae</taxon>
        <taxon>Armillaria</taxon>
    </lineage>
</organism>
<dbReference type="EMBL" id="JAUEPT010000057">
    <property type="protein sequence ID" value="KAK0436161.1"/>
    <property type="molecule type" value="Genomic_DNA"/>
</dbReference>
<gene>
    <name evidence="3" type="ORF">EV421DRAFT_1139147</name>
</gene>
<dbReference type="InterPro" id="IPR022703">
    <property type="entry name" value="DUF3533"/>
</dbReference>